<organism evidence="3 4">
    <name type="scientific">Mycobacterium tuberculosis</name>
    <dbReference type="NCBI Taxonomy" id="1773"/>
    <lineage>
        <taxon>Bacteria</taxon>
        <taxon>Bacillati</taxon>
        <taxon>Actinomycetota</taxon>
        <taxon>Actinomycetes</taxon>
        <taxon>Mycobacteriales</taxon>
        <taxon>Mycobacteriaceae</taxon>
        <taxon>Mycobacterium</taxon>
        <taxon>Mycobacterium tuberculosis complex</taxon>
    </lineage>
</organism>
<evidence type="ECO:0000313" key="6">
    <source>
        <dbReference type="Proteomes" id="UP000050164"/>
    </source>
</evidence>
<dbReference type="Proteomes" id="UP000039217">
    <property type="component" value="Unassembled WGS sequence"/>
</dbReference>
<evidence type="ECO:0000313" key="4">
    <source>
        <dbReference type="Proteomes" id="UP000039217"/>
    </source>
</evidence>
<dbReference type="EMBL" id="CNFU01000636">
    <property type="protein sequence ID" value="CKS23840.1"/>
    <property type="molecule type" value="Genomic_DNA"/>
</dbReference>
<proteinExistence type="predicted"/>
<dbReference type="AlphaFoldDB" id="A0A655FYR4"/>
<name>A0A655FYR4_MYCTX</name>
<dbReference type="EMBL" id="CNFT01000022">
    <property type="protein sequence ID" value="CKQ81618.1"/>
    <property type="molecule type" value="Genomic_DNA"/>
</dbReference>
<evidence type="ECO:0000313" key="2">
    <source>
        <dbReference type="EMBL" id="CKS23840.1"/>
    </source>
</evidence>
<evidence type="ECO:0000313" key="3">
    <source>
        <dbReference type="EMBL" id="CNW80934.1"/>
    </source>
</evidence>
<reference evidence="4 5" key="1">
    <citation type="submission" date="2015-03" db="EMBL/GenBank/DDBJ databases">
        <authorList>
            <consortium name="Pathogen Informatics"/>
        </authorList>
    </citation>
    <scope>NUCLEOTIDE SEQUENCE [LARGE SCALE GENOMIC DNA]</scope>
    <source>
        <strain evidence="1 6">Bir 185</strain>
        <strain evidence="2 5">Bir 187</strain>
        <strain evidence="3 4">D00501624</strain>
    </source>
</reference>
<gene>
    <name evidence="3" type="ORF">ERS007661_04287</name>
    <name evidence="1" type="ORF">ERS027659_00191</name>
    <name evidence="2" type="ORF">ERS027661_02790</name>
</gene>
<dbReference type="Proteomes" id="UP000049023">
    <property type="component" value="Unassembled WGS sequence"/>
</dbReference>
<evidence type="ECO:0000313" key="1">
    <source>
        <dbReference type="EMBL" id="CKQ81618.1"/>
    </source>
</evidence>
<dbReference type="Proteomes" id="UP000050164">
    <property type="component" value="Unassembled WGS sequence"/>
</dbReference>
<sequence length="105" mass="10752">MIPASLGSNASMSPSAIAVVMLIHRIWVGRIGKATPTAMAAKITRPSPRLVGSVQVMNLVRLSNTPRPSSTAASMVAKSSSVNTMSAASLATSVPPRPIATPMLA</sequence>
<accession>A0A655FYR4</accession>
<protein>
    <submittedName>
        <fullName evidence="3">Uncharacterized protein</fullName>
    </submittedName>
</protein>
<evidence type="ECO:0000313" key="5">
    <source>
        <dbReference type="Proteomes" id="UP000049023"/>
    </source>
</evidence>
<dbReference type="EMBL" id="CQQC01002411">
    <property type="protein sequence ID" value="CNW80934.1"/>
    <property type="molecule type" value="Genomic_DNA"/>
</dbReference>